<dbReference type="GO" id="GO:0005885">
    <property type="term" value="C:Arp2/3 protein complex"/>
    <property type="evidence" value="ECO:0007669"/>
    <property type="project" value="InterPro"/>
</dbReference>
<keyword evidence="4 6" id="KW-0009">Actin-binding</keyword>
<dbReference type="GO" id="GO:0034314">
    <property type="term" value="P:Arp2/3 complex-mediated actin nucleation"/>
    <property type="evidence" value="ECO:0007669"/>
    <property type="project" value="InterPro"/>
</dbReference>
<dbReference type="GO" id="GO:0030041">
    <property type="term" value="P:actin filament polymerization"/>
    <property type="evidence" value="ECO:0007669"/>
    <property type="project" value="InterPro"/>
</dbReference>
<dbReference type="PANTHER" id="PTHR12058">
    <property type="entry name" value="ARP2/3 COMPLEX 34 KDA SUBUNIT"/>
    <property type="match status" value="1"/>
</dbReference>
<dbReference type="Pfam" id="PF04045">
    <property type="entry name" value="P34-Arc"/>
    <property type="match status" value="1"/>
</dbReference>
<dbReference type="GO" id="GO:0051015">
    <property type="term" value="F:actin filament binding"/>
    <property type="evidence" value="ECO:0007669"/>
    <property type="project" value="TreeGrafter"/>
</dbReference>
<protein>
    <recommendedName>
        <fullName evidence="6">Arp2/3 complex 34 kDa subunit</fullName>
    </recommendedName>
</protein>
<dbReference type="SUPFAM" id="SSF69645">
    <property type="entry name" value="Arp2/3 complex subunits"/>
    <property type="match status" value="1"/>
</dbReference>
<evidence type="ECO:0000256" key="7">
    <source>
        <dbReference type="SAM" id="MobiDB-lite"/>
    </source>
</evidence>
<evidence type="ECO:0000256" key="3">
    <source>
        <dbReference type="ARBA" id="ARBA00022490"/>
    </source>
</evidence>
<evidence type="ECO:0000313" key="8">
    <source>
        <dbReference type="EMBL" id="GFQ06502.1"/>
    </source>
</evidence>
<sequence>MRTRDAEEDGTPLAIQDASQGTSCNSRREPEPWPNLFARVIRMTTPSGTTLIVYWEIHCHNSELNDVGISEACRKAPRCMWSPVPPPELRGEPIEDLSTNCGFVSFDITSRHVKGKKLDKTVWNLLNFYTIVKYHVKSTRGFMQRRMRTRLDHLVQHLQDVEIEEDQQTKKKARASTDAGWCSASVLPGRARRQGGCVDWVRRQCVDAASTDADHGSRRRSRQSTRLRVCLRLSLYFATRFAGKLVLLFLNIELRLLRAELFRLLSCKGSSQQHSWL</sequence>
<name>A0A830DKQ7_9LAMI</name>
<comment type="caution">
    <text evidence="8">The sequence shown here is derived from an EMBL/GenBank/DDBJ whole genome shotgun (WGS) entry which is preliminary data.</text>
</comment>
<keyword evidence="5 6" id="KW-0206">Cytoskeleton</keyword>
<dbReference type="EMBL" id="BMAC01001249">
    <property type="protein sequence ID" value="GFQ06502.1"/>
    <property type="molecule type" value="Genomic_DNA"/>
</dbReference>
<evidence type="ECO:0000256" key="4">
    <source>
        <dbReference type="ARBA" id="ARBA00023203"/>
    </source>
</evidence>
<gene>
    <name evidence="8" type="ORF">PHJA_002794200</name>
</gene>
<keyword evidence="3 6" id="KW-0963">Cytoplasm</keyword>
<dbReference type="Gene3D" id="3.30.1460.20">
    <property type="match status" value="1"/>
</dbReference>
<evidence type="ECO:0000313" key="9">
    <source>
        <dbReference type="Proteomes" id="UP000653305"/>
    </source>
</evidence>
<comment type="subunit">
    <text evidence="6">Component of the Arp2/3 complex.</text>
</comment>
<evidence type="ECO:0000256" key="6">
    <source>
        <dbReference type="RuleBase" id="RU364015"/>
    </source>
</evidence>
<evidence type="ECO:0000256" key="5">
    <source>
        <dbReference type="ARBA" id="ARBA00023212"/>
    </source>
</evidence>
<dbReference type="InterPro" id="IPR007188">
    <property type="entry name" value="ARPC2"/>
</dbReference>
<feature type="compositionally biased region" description="Acidic residues" evidence="7">
    <location>
        <begin position="1"/>
        <end position="10"/>
    </location>
</feature>
<comment type="similarity">
    <text evidence="2 6">Belongs to the ARPC2 family.</text>
</comment>
<dbReference type="Proteomes" id="UP000653305">
    <property type="component" value="Unassembled WGS sequence"/>
</dbReference>
<reference evidence="8" key="1">
    <citation type="submission" date="2020-07" db="EMBL/GenBank/DDBJ databases">
        <title>Ethylene signaling mediates host invasion by parasitic plants.</title>
        <authorList>
            <person name="Yoshida S."/>
        </authorList>
    </citation>
    <scope>NUCLEOTIDE SEQUENCE</scope>
    <source>
        <strain evidence="8">Okayama</strain>
    </source>
</reference>
<comment type="function">
    <text evidence="6">Functions as actin-binding component of the Arp2/3 complex which is involved in regulation of actin polymerization and together with an activating nucleation-promoting factor (NPF) mediates the formation of branched actin networks.</text>
</comment>
<comment type="subcellular location">
    <subcellularLocation>
        <location evidence="1 6">Cytoplasm</location>
        <location evidence="1 6">Cytoskeleton</location>
    </subcellularLocation>
</comment>
<accession>A0A830DKQ7</accession>
<dbReference type="AlphaFoldDB" id="A0A830DKQ7"/>
<dbReference type="PANTHER" id="PTHR12058:SF1">
    <property type="entry name" value="ACTIN-RELATED PROTEIN 2_3 COMPLEX SUBUNIT 2B"/>
    <property type="match status" value="1"/>
</dbReference>
<dbReference type="OrthoDB" id="148331at2759"/>
<keyword evidence="9" id="KW-1185">Reference proteome</keyword>
<evidence type="ECO:0000256" key="2">
    <source>
        <dbReference type="ARBA" id="ARBA00007192"/>
    </source>
</evidence>
<feature type="region of interest" description="Disordered" evidence="7">
    <location>
        <begin position="1"/>
        <end position="30"/>
    </location>
</feature>
<proteinExistence type="inferred from homology"/>
<dbReference type="InterPro" id="IPR034666">
    <property type="entry name" value="ARPC2/4"/>
</dbReference>
<dbReference type="GO" id="GO:0005200">
    <property type="term" value="F:structural constituent of cytoskeleton"/>
    <property type="evidence" value="ECO:0007669"/>
    <property type="project" value="TreeGrafter"/>
</dbReference>
<evidence type="ECO:0000256" key="1">
    <source>
        <dbReference type="ARBA" id="ARBA00004245"/>
    </source>
</evidence>
<organism evidence="8 9">
    <name type="scientific">Phtheirospermum japonicum</name>
    <dbReference type="NCBI Taxonomy" id="374723"/>
    <lineage>
        <taxon>Eukaryota</taxon>
        <taxon>Viridiplantae</taxon>
        <taxon>Streptophyta</taxon>
        <taxon>Embryophyta</taxon>
        <taxon>Tracheophyta</taxon>
        <taxon>Spermatophyta</taxon>
        <taxon>Magnoliopsida</taxon>
        <taxon>eudicotyledons</taxon>
        <taxon>Gunneridae</taxon>
        <taxon>Pentapetalae</taxon>
        <taxon>asterids</taxon>
        <taxon>lamiids</taxon>
        <taxon>Lamiales</taxon>
        <taxon>Orobanchaceae</taxon>
        <taxon>Orobanchaceae incertae sedis</taxon>
        <taxon>Phtheirospermum</taxon>
    </lineage>
</organism>